<dbReference type="OrthoDB" id="19542at2"/>
<sequence>MSRRMLSSRVVPALSLLALAISGQLHAQVAPTQGEWGGTGLLQTPVARMAPEGELSFTASHVSPYSRYNLSLQPFPWLEASFRYINVAGVPYGPEWLSGDQNYKDKSVDFKLRLWKESRWLPDVAFGMRDLGGTGLFSSEYMVLSKRFGPVDASLGAATGYLGSNGDFENPLVAIDDRFKTRPQVERAGQLNSDAMFRGPVGVFGGIAWQTPWEPLLVKVEYDGHDYDQEPRVKRLKQDSRINVGLHYRVTPGLQLAVGWERGNELMAAVTFRGNLATAQRQPRWLDPPKEPLRPREAAPAAPAPERAASAAAAQPWAPDRQRDAALRPGESWNDVAERLNRNAGINVSQIEVGEHEIIVRGEQGRYFYTPEGLGRAARVLDNSTTADIDWYSVEYTRLGLPIAQSSVSREALEAYDRRDIDLSTLSRHVELNRPGSSRAGDVVYEAKPPRFSGGFAPGYGQIMGGPDAFILYQVSLNASGNWSFTPGTWLTGTVSGNLLNNFDKFRYDAPSKLPRVRTDLRLYATTADITLPNFQLTTVRALGPDLYGMAYAGLLEPMYGGVGGEVLYRPFGERWAFGVEANWVQQRDYDQRFDFRDYRIATGHATFYYAFGGEQRVQAWASAGRYLAGDWGATLNLTRMFRNGVTMGAYATKTNVSAADFGEGSFDKGIYVSVPMDFLLPRSSRARATLLWNPLIRDGGARLARKYTLYPMTGERNGDFFFDNVGYIDP</sequence>
<gene>
    <name evidence="3" type="ORF">ARC20_01910</name>
</gene>
<comment type="caution">
    <text evidence="3">The sequence shown here is derived from an EMBL/GenBank/DDBJ whole genome shotgun (WGS) entry which is preliminary data.</text>
</comment>
<evidence type="ECO:0008006" key="5">
    <source>
        <dbReference type="Google" id="ProtNLM"/>
    </source>
</evidence>
<dbReference type="Pfam" id="PF06082">
    <property type="entry name" value="YjbH"/>
    <property type="match status" value="1"/>
</dbReference>
<feature type="region of interest" description="Disordered" evidence="1">
    <location>
        <begin position="278"/>
        <end position="328"/>
    </location>
</feature>
<evidence type="ECO:0000256" key="1">
    <source>
        <dbReference type="SAM" id="MobiDB-lite"/>
    </source>
</evidence>
<accession>A0A0Q9ZZS1</accession>
<evidence type="ECO:0000256" key="2">
    <source>
        <dbReference type="SAM" id="SignalP"/>
    </source>
</evidence>
<feature type="compositionally biased region" description="Basic and acidic residues" evidence="1">
    <location>
        <begin position="287"/>
        <end position="297"/>
    </location>
</feature>
<proteinExistence type="predicted"/>
<protein>
    <recommendedName>
        <fullName evidence="5">Bacterial lipoprotein (DUF940)</fullName>
    </recommendedName>
</protein>
<dbReference type="InterPro" id="IPR010344">
    <property type="entry name" value="YbjH"/>
</dbReference>
<dbReference type="AlphaFoldDB" id="A0A0Q9ZZS1"/>
<dbReference type="STRING" id="676599.ARC20_01910"/>
<name>A0A0Q9ZZS1_9GAMM</name>
<organism evidence="3 4">
    <name type="scientific">Stenotrophomonas panacihumi</name>
    <dbReference type="NCBI Taxonomy" id="676599"/>
    <lineage>
        <taxon>Bacteria</taxon>
        <taxon>Pseudomonadati</taxon>
        <taxon>Pseudomonadota</taxon>
        <taxon>Gammaproteobacteria</taxon>
        <taxon>Lysobacterales</taxon>
        <taxon>Lysobacteraceae</taxon>
        <taxon>Stenotrophomonas</taxon>
    </lineage>
</organism>
<dbReference type="EMBL" id="LLXU01000120">
    <property type="protein sequence ID" value="KRG38438.1"/>
    <property type="molecule type" value="Genomic_DNA"/>
</dbReference>
<keyword evidence="4" id="KW-1185">Reference proteome</keyword>
<evidence type="ECO:0000313" key="3">
    <source>
        <dbReference type="EMBL" id="KRG38438.1"/>
    </source>
</evidence>
<evidence type="ECO:0000313" key="4">
    <source>
        <dbReference type="Proteomes" id="UP000051802"/>
    </source>
</evidence>
<dbReference type="Proteomes" id="UP000051802">
    <property type="component" value="Unassembled WGS sequence"/>
</dbReference>
<feature type="chain" id="PRO_5006390045" description="Bacterial lipoprotein (DUF940)" evidence="2">
    <location>
        <begin position="28"/>
        <end position="731"/>
    </location>
</feature>
<feature type="signal peptide" evidence="2">
    <location>
        <begin position="1"/>
        <end position="27"/>
    </location>
</feature>
<reference evidence="3 4" key="1">
    <citation type="submission" date="2015-10" db="EMBL/GenBank/DDBJ databases">
        <title>Genome sequencing and analysis of members of genus Stenotrophomonas.</title>
        <authorList>
            <person name="Patil P.P."/>
            <person name="Midha S."/>
            <person name="Patil P.B."/>
        </authorList>
    </citation>
    <scope>NUCLEOTIDE SEQUENCE [LARGE SCALE GENOMIC DNA]</scope>
    <source>
        <strain evidence="3 4">JCM 16536</strain>
    </source>
</reference>
<keyword evidence="2" id="KW-0732">Signal</keyword>
<feature type="compositionally biased region" description="Low complexity" evidence="1">
    <location>
        <begin position="298"/>
        <end position="319"/>
    </location>
</feature>